<accession>A0ABY3CA56</accession>
<protein>
    <recommendedName>
        <fullName evidence="4">Flagellar hook-associated protein 1</fullName>
    </recommendedName>
</protein>
<dbReference type="RefSeq" id="WP_127027964.1">
    <property type="nucleotide sequence ID" value="NZ_RYFG02000104.1"/>
</dbReference>
<sequence>MNGLLSTSLSGLLAAQRALETTQHNIANVNTDGYSRERVELSTNSSVFTGHGYVGQGVNITNIARSYDQFINKQLTSSISASSDADRYYQLATSVDNIMADASTGIAPVMDRFFNALSSVSSDPSSVPARQVLLSEAGTLTQSFNTMNNRFEEIRTQNNNDIASKINEVNSLAASIADLNQQISANLGKSQGLKQPNDLLDKQDALLSKLAEIVNITVIPQDNGSSSVFIGSGQALVLGNGAATFTTSQSQMDPNKIEIGIKAANGTINITNQINGGSLGGALRFRDEVLDPAQQKLGQVAAGLAMEVNAVHKNGFDLNGVAGVDLFNFAGTDVPVAQNPLNGGDAVVTASFQDVNLNPSAAGNLDFSDFKLTYVNAGGGVDYTLTRLRDNQVINLTATDTVPATGVFTLSFAATQPANIDMTALPGIDMKVDRSGTKTISVGDEFVIRPTYSAAQNISVNITDPRKIAAATNIEVDPVTKQPIQKLDAANNPVVDALGNPVYVTVNGPMPGDNRNALLLAGLKDKMGMLGGRASFSDAYGQIVSGVGTLTRAGQLSSSAQETLLNQAKGARESLAGVNLDEEAANLIKFQQAYQAAAQSVAIARSTFDTLIGAIK</sequence>
<evidence type="ECO:0000256" key="5">
    <source>
        <dbReference type="ARBA" id="ARBA00022525"/>
    </source>
</evidence>
<proteinExistence type="inferred from homology"/>
<keyword evidence="5" id="KW-0964">Secreted</keyword>
<evidence type="ECO:0000259" key="7">
    <source>
        <dbReference type="Pfam" id="PF00460"/>
    </source>
</evidence>
<organism evidence="10 11">
    <name type="scientific">Candidatus Methylobacter oryzae</name>
    <dbReference type="NCBI Taxonomy" id="2497749"/>
    <lineage>
        <taxon>Bacteria</taxon>
        <taxon>Pseudomonadati</taxon>
        <taxon>Pseudomonadota</taxon>
        <taxon>Gammaproteobacteria</taxon>
        <taxon>Methylococcales</taxon>
        <taxon>Methylococcaceae</taxon>
        <taxon>Methylobacter</taxon>
    </lineage>
</organism>
<dbReference type="Pfam" id="PF22638">
    <property type="entry name" value="FlgK_D1"/>
    <property type="match status" value="1"/>
</dbReference>
<dbReference type="Pfam" id="PF00460">
    <property type="entry name" value="Flg_bb_rod"/>
    <property type="match status" value="1"/>
</dbReference>
<dbReference type="PANTHER" id="PTHR30033:SF1">
    <property type="entry name" value="FLAGELLAR HOOK-ASSOCIATED PROTEIN 1"/>
    <property type="match status" value="1"/>
</dbReference>
<evidence type="ECO:0000259" key="8">
    <source>
        <dbReference type="Pfam" id="PF06429"/>
    </source>
</evidence>
<feature type="domain" description="Flagellar basal body rod protein N-terminal" evidence="7">
    <location>
        <begin position="6"/>
        <end position="34"/>
    </location>
</feature>
<keyword evidence="10" id="KW-0282">Flagellum</keyword>
<dbReference type="Pfam" id="PF06429">
    <property type="entry name" value="Flg_bbr_C"/>
    <property type="match status" value="1"/>
</dbReference>
<evidence type="ECO:0000256" key="4">
    <source>
        <dbReference type="ARBA" id="ARBA00016244"/>
    </source>
</evidence>
<dbReference type="Proteomes" id="UP000733744">
    <property type="component" value="Unassembled WGS sequence"/>
</dbReference>
<evidence type="ECO:0000313" key="10">
    <source>
        <dbReference type="EMBL" id="TRW93032.1"/>
    </source>
</evidence>
<comment type="caution">
    <text evidence="10">The sequence shown here is derived from an EMBL/GenBank/DDBJ whole genome shotgun (WGS) entry which is preliminary data.</text>
</comment>
<comment type="similarity">
    <text evidence="3">Belongs to the flagella basal body rod proteins family.</text>
</comment>
<keyword evidence="11" id="KW-1185">Reference proteome</keyword>
<evidence type="ECO:0000256" key="1">
    <source>
        <dbReference type="ARBA" id="ARBA00004365"/>
    </source>
</evidence>
<keyword evidence="6" id="KW-0975">Bacterial flagellum</keyword>
<evidence type="ECO:0000256" key="2">
    <source>
        <dbReference type="ARBA" id="ARBA00004613"/>
    </source>
</evidence>
<dbReference type="PRINTS" id="PR01005">
    <property type="entry name" value="FLGHOOKAP1"/>
</dbReference>
<dbReference type="PANTHER" id="PTHR30033">
    <property type="entry name" value="FLAGELLAR HOOK-ASSOCIATED PROTEIN 1"/>
    <property type="match status" value="1"/>
</dbReference>
<dbReference type="InterPro" id="IPR002371">
    <property type="entry name" value="FlgK"/>
</dbReference>
<dbReference type="InterPro" id="IPR053927">
    <property type="entry name" value="FlgK_helical"/>
</dbReference>
<dbReference type="InterPro" id="IPR001444">
    <property type="entry name" value="Flag_bb_rod_N"/>
</dbReference>
<dbReference type="NCBIfam" id="TIGR02492">
    <property type="entry name" value="flgK_ends"/>
    <property type="match status" value="1"/>
</dbReference>
<name>A0ABY3CA56_9GAMM</name>
<feature type="domain" description="Flagellar hook-associated protein FlgK helical" evidence="9">
    <location>
        <begin position="93"/>
        <end position="327"/>
    </location>
</feature>
<evidence type="ECO:0000256" key="6">
    <source>
        <dbReference type="ARBA" id="ARBA00023143"/>
    </source>
</evidence>
<keyword evidence="10" id="KW-0966">Cell projection</keyword>
<keyword evidence="10" id="KW-0969">Cilium</keyword>
<comment type="subcellular location">
    <subcellularLocation>
        <location evidence="1">Bacterial flagellum</location>
    </subcellularLocation>
    <subcellularLocation>
        <location evidence="2">Secreted</location>
    </subcellularLocation>
</comment>
<dbReference type="EMBL" id="RYFG02000104">
    <property type="protein sequence ID" value="TRW93032.1"/>
    <property type="molecule type" value="Genomic_DNA"/>
</dbReference>
<evidence type="ECO:0000256" key="3">
    <source>
        <dbReference type="ARBA" id="ARBA00009677"/>
    </source>
</evidence>
<gene>
    <name evidence="10" type="primary">flgK</name>
    <name evidence="10" type="ORF">EKO24_013945</name>
</gene>
<evidence type="ECO:0000259" key="9">
    <source>
        <dbReference type="Pfam" id="PF22638"/>
    </source>
</evidence>
<evidence type="ECO:0000313" key="11">
    <source>
        <dbReference type="Proteomes" id="UP000733744"/>
    </source>
</evidence>
<dbReference type="SUPFAM" id="SSF64518">
    <property type="entry name" value="Phase 1 flagellin"/>
    <property type="match status" value="1"/>
</dbReference>
<dbReference type="InterPro" id="IPR010930">
    <property type="entry name" value="Flg_bb/hook_C_dom"/>
</dbReference>
<feature type="domain" description="Flagellar basal-body/hook protein C-terminal" evidence="8">
    <location>
        <begin position="576"/>
        <end position="612"/>
    </location>
</feature>
<reference evidence="10 11" key="1">
    <citation type="journal article" date="2019" name="Antonie Van Leeuwenhoek">
        <title>Description of 'Ca. Methylobacter oryzae' KRF1, a novel species from the environmentally important Methylobacter clade 2.</title>
        <authorList>
            <person name="Khatri K."/>
            <person name="Mohite J.A."/>
            <person name="Pandit P.S."/>
            <person name="Bahulikar R."/>
            <person name="Rahalkar M.C."/>
        </authorList>
    </citation>
    <scope>NUCLEOTIDE SEQUENCE [LARGE SCALE GENOMIC DNA]</scope>
    <source>
        <strain evidence="10 11">KRF1</strain>
    </source>
</reference>